<evidence type="ECO:0000256" key="4">
    <source>
        <dbReference type="ARBA" id="ARBA00022989"/>
    </source>
</evidence>
<dbReference type="Proteomes" id="UP000294650">
    <property type="component" value="Unassembled WGS sequence"/>
</dbReference>
<feature type="transmembrane region" description="Helical" evidence="6">
    <location>
        <begin position="150"/>
        <end position="175"/>
    </location>
</feature>
<comment type="subcellular location">
    <subcellularLocation>
        <location evidence="6">Cell membrane</location>
        <topology evidence="6">Multi-pass membrane protein</topology>
    </subcellularLocation>
    <subcellularLocation>
        <location evidence="1">Membrane</location>
        <topology evidence="1">Multi-pass membrane protein</topology>
    </subcellularLocation>
</comment>
<reference evidence="7 8" key="1">
    <citation type="submission" date="2019-03" db="EMBL/GenBank/DDBJ databases">
        <title>Genomic Encyclopedia of Type Strains, Phase IV (KMG-IV): sequencing the most valuable type-strain genomes for metagenomic binning, comparative biology and taxonomic classification.</title>
        <authorList>
            <person name="Goeker M."/>
        </authorList>
    </citation>
    <scope>NUCLEOTIDE SEQUENCE [LARGE SCALE GENOMIC DNA]</scope>
    <source>
        <strain evidence="7 8">DSM 25894</strain>
    </source>
</reference>
<keyword evidence="3 6" id="KW-0812">Transmembrane</keyword>
<gene>
    <name evidence="7" type="ORF">EDD68_11946</name>
</gene>
<feature type="transmembrane region" description="Helical" evidence="6">
    <location>
        <begin position="181"/>
        <end position="206"/>
    </location>
</feature>
<evidence type="ECO:0000313" key="8">
    <source>
        <dbReference type="Proteomes" id="UP000294650"/>
    </source>
</evidence>
<comment type="caution">
    <text evidence="7">The sequence shown here is derived from an EMBL/GenBank/DDBJ whole genome shotgun (WGS) entry which is preliminary data.</text>
</comment>
<sequence length="273" mass="29838">MIVGYMFLIGFFTACIGSIAGLGGGMIFIPSMLFLSKFHPQFSWVNPQTVVGMSLAVMVITALSSTLTYFKQKTVDIKTGMMFLLAGIPGSLTGVYVNRLMDGNEFYIYFGVLMILISFMFSVRTNIPERTDIQKKKGVKRTFHVKGETYTYSFSPVPAMGIAFVVGVVSGLFGIGGGSLMVPVMVLIFGFPIHIAVATTMFIILISSSIGTLAHISLGHIFWEHVLFFLPGAWIGGVAGAKMNHRLKGDTIEILFSVLLVMIGIRLIWNGFM</sequence>
<dbReference type="OrthoDB" id="9780109at2"/>
<evidence type="ECO:0000256" key="1">
    <source>
        <dbReference type="ARBA" id="ARBA00004141"/>
    </source>
</evidence>
<evidence type="ECO:0000256" key="6">
    <source>
        <dbReference type="RuleBase" id="RU363041"/>
    </source>
</evidence>
<dbReference type="AlphaFoldDB" id="A0A4R3MRW2"/>
<name>A0A4R3MRW2_9BACI</name>
<dbReference type="Pfam" id="PF01925">
    <property type="entry name" value="TauE"/>
    <property type="match status" value="1"/>
</dbReference>
<keyword evidence="8" id="KW-1185">Reference proteome</keyword>
<dbReference type="PANTHER" id="PTHR43701:SF2">
    <property type="entry name" value="MEMBRANE TRANSPORTER PROTEIN YJNA-RELATED"/>
    <property type="match status" value="1"/>
</dbReference>
<feature type="transmembrane region" description="Helical" evidence="6">
    <location>
        <begin position="7"/>
        <end position="29"/>
    </location>
</feature>
<comment type="similarity">
    <text evidence="2 6">Belongs to the 4-toluene sulfonate uptake permease (TSUP) (TC 2.A.102) family.</text>
</comment>
<proteinExistence type="inferred from homology"/>
<keyword evidence="5 6" id="KW-0472">Membrane</keyword>
<dbReference type="GO" id="GO:0005886">
    <property type="term" value="C:plasma membrane"/>
    <property type="evidence" value="ECO:0007669"/>
    <property type="project" value="UniProtKB-SubCell"/>
</dbReference>
<evidence type="ECO:0000256" key="3">
    <source>
        <dbReference type="ARBA" id="ARBA00022692"/>
    </source>
</evidence>
<dbReference type="PANTHER" id="PTHR43701">
    <property type="entry name" value="MEMBRANE TRANSPORTER PROTEIN MJ0441-RELATED"/>
    <property type="match status" value="1"/>
</dbReference>
<feature type="transmembrane region" description="Helical" evidence="6">
    <location>
        <begin position="107"/>
        <end position="127"/>
    </location>
</feature>
<evidence type="ECO:0000313" key="7">
    <source>
        <dbReference type="EMBL" id="TCT19098.1"/>
    </source>
</evidence>
<accession>A0A4R3MRW2</accession>
<keyword evidence="6" id="KW-1003">Cell membrane</keyword>
<dbReference type="InterPro" id="IPR051598">
    <property type="entry name" value="TSUP/Inactive_protease-like"/>
</dbReference>
<feature type="transmembrane region" description="Helical" evidence="6">
    <location>
        <begin position="82"/>
        <end position="101"/>
    </location>
</feature>
<feature type="transmembrane region" description="Helical" evidence="6">
    <location>
        <begin position="218"/>
        <end position="239"/>
    </location>
</feature>
<evidence type="ECO:0000256" key="2">
    <source>
        <dbReference type="ARBA" id="ARBA00009142"/>
    </source>
</evidence>
<organism evidence="7 8">
    <name type="scientific">Melghiribacillus thermohalophilus</name>
    <dbReference type="NCBI Taxonomy" id="1324956"/>
    <lineage>
        <taxon>Bacteria</taxon>
        <taxon>Bacillati</taxon>
        <taxon>Bacillota</taxon>
        <taxon>Bacilli</taxon>
        <taxon>Bacillales</taxon>
        <taxon>Bacillaceae</taxon>
        <taxon>Melghiribacillus</taxon>
    </lineage>
</organism>
<dbReference type="EMBL" id="SMAN01000019">
    <property type="protein sequence ID" value="TCT19098.1"/>
    <property type="molecule type" value="Genomic_DNA"/>
</dbReference>
<feature type="transmembrane region" description="Helical" evidence="6">
    <location>
        <begin position="49"/>
        <end position="70"/>
    </location>
</feature>
<dbReference type="InterPro" id="IPR002781">
    <property type="entry name" value="TM_pro_TauE-like"/>
</dbReference>
<feature type="transmembrane region" description="Helical" evidence="6">
    <location>
        <begin position="251"/>
        <end position="269"/>
    </location>
</feature>
<dbReference type="RefSeq" id="WP_132372534.1">
    <property type="nucleotide sequence ID" value="NZ_SMAN01000019.1"/>
</dbReference>
<evidence type="ECO:0000256" key="5">
    <source>
        <dbReference type="ARBA" id="ARBA00023136"/>
    </source>
</evidence>
<protein>
    <recommendedName>
        <fullName evidence="6">Probable membrane transporter protein</fullName>
    </recommendedName>
</protein>
<keyword evidence="4 6" id="KW-1133">Transmembrane helix</keyword>